<dbReference type="EMBL" id="JALJOV010001712">
    <property type="protein sequence ID" value="KAK9842416.1"/>
    <property type="molecule type" value="Genomic_DNA"/>
</dbReference>
<protein>
    <submittedName>
        <fullName evidence="1">Uncharacterized protein</fullName>
    </submittedName>
</protein>
<comment type="caution">
    <text evidence="1">The sequence shown here is derived from an EMBL/GenBank/DDBJ whole genome shotgun (WGS) entry which is preliminary data.</text>
</comment>
<keyword evidence="2" id="KW-1185">Reference proteome</keyword>
<evidence type="ECO:0000313" key="2">
    <source>
        <dbReference type="Proteomes" id="UP001485043"/>
    </source>
</evidence>
<dbReference type="Proteomes" id="UP001485043">
    <property type="component" value="Unassembled WGS sequence"/>
</dbReference>
<accession>A0AAW1S8I4</accession>
<reference evidence="1 2" key="1">
    <citation type="journal article" date="2024" name="Nat. Commun.">
        <title>Phylogenomics reveals the evolutionary origins of lichenization in chlorophyte algae.</title>
        <authorList>
            <person name="Puginier C."/>
            <person name="Libourel C."/>
            <person name="Otte J."/>
            <person name="Skaloud P."/>
            <person name="Haon M."/>
            <person name="Grisel S."/>
            <person name="Petersen M."/>
            <person name="Berrin J.G."/>
            <person name="Delaux P.M."/>
            <person name="Dal Grande F."/>
            <person name="Keller J."/>
        </authorList>
    </citation>
    <scope>NUCLEOTIDE SEQUENCE [LARGE SCALE GENOMIC DNA]</scope>
    <source>
        <strain evidence="1 2">SAG 2523</strain>
    </source>
</reference>
<proteinExistence type="predicted"/>
<dbReference type="AlphaFoldDB" id="A0AAW1S8I4"/>
<name>A0AAW1S8I4_9CHLO</name>
<gene>
    <name evidence="1" type="ORF">WJX84_011886</name>
</gene>
<sequence>MEFHRPFTKTAFLNGVLKEDVYVETQADVIRVKEDLTSRFEAHDLGNARVLLGMAIERNRAKSVLEMSQERLTAQLVDKYGLGACKRKIVPQSTSTELSRISIWRVNPWTRRRTPTLI</sequence>
<organism evidence="1 2">
    <name type="scientific">Apatococcus fuscideae</name>
    <dbReference type="NCBI Taxonomy" id="2026836"/>
    <lineage>
        <taxon>Eukaryota</taxon>
        <taxon>Viridiplantae</taxon>
        <taxon>Chlorophyta</taxon>
        <taxon>core chlorophytes</taxon>
        <taxon>Trebouxiophyceae</taxon>
        <taxon>Chlorellales</taxon>
        <taxon>Chlorellaceae</taxon>
        <taxon>Apatococcus</taxon>
    </lineage>
</organism>
<evidence type="ECO:0000313" key="1">
    <source>
        <dbReference type="EMBL" id="KAK9842416.1"/>
    </source>
</evidence>